<dbReference type="Gene3D" id="1.20.140.40">
    <property type="entry name" value="Invertase/pectin methylesterase inhibitor family protein"/>
    <property type="match status" value="1"/>
</dbReference>
<feature type="chain" id="PRO_5045712734" description="Pectinesterase inhibitor domain-containing protein" evidence="2">
    <location>
        <begin position="22"/>
        <end position="264"/>
    </location>
</feature>
<evidence type="ECO:0000256" key="1">
    <source>
        <dbReference type="SAM" id="MobiDB-lite"/>
    </source>
</evidence>
<feature type="region of interest" description="Disordered" evidence="1">
    <location>
        <begin position="21"/>
        <end position="115"/>
    </location>
</feature>
<reference evidence="4 5" key="1">
    <citation type="journal article" date="2024" name="G3 (Bethesda)">
        <title>Genome assembly of Hibiscus sabdariffa L. provides insights into metabolisms of medicinal natural products.</title>
        <authorList>
            <person name="Kim T."/>
        </authorList>
    </citation>
    <scope>NUCLEOTIDE SEQUENCE [LARGE SCALE GENOMIC DNA]</scope>
    <source>
        <strain evidence="4">TK-2024</strain>
        <tissue evidence="4">Old leaves</tissue>
    </source>
</reference>
<evidence type="ECO:0000259" key="3">
    <source>
        <dbReference type="SMART" id="SM00856"/>
    </source>
</evidence>
<feature type="compositionally biased region" description="Polar residues" evidence="1">
    <location>
        <begin position="57"/>
        <end position="70"/>
    </location>
</feature>
<keyword evidence="2" id="KW-0732">Signal</keyword>
<dbReference type="CDD" id="cd15800">
    <property type="entry name" value="PMEI-like_2"/>
    <property type="match status" value="1"/>
</dbReference>
<dbReference type="InterPro" id="IPR035513">
    <property type="entry name" value="Invertase/methylesterase_inhib"/>
</dbReference>
<dbReference type="SMART" id="SM00856">
    <property type="entry name" value="PMEI"/>
    <property type="match status" value="1"/>
</dbReference>
<proteinExistence type="predicted"/>
<name>A0ABR2BS92_9ROSI</name>
<dbReference type="NCBIfam" id="TIGR01614">
    <property type="entry name" value="PME_inhib"/>
    <property type="match status" value="1"/>
</dbReference>
<dbReference type="Proteomes" id="UP001472677">
    <property type="component" value="Unassembled WGS sequence"/>
</dbReference>
<feature type="domain" description="Pectinesterase inhibitor" evidence="3">
    <location>
        <begin position="111"/>
        <end position="257"/>
    </location>
</feature>
<dbReference type="InterPro" id="IPR006501">
    <property type="entry name" value="Pectinesterase_inhib_dom"/>
</dbReference>
<keyword evidence="5" id="KW-1185">Reference proteome</keyword>
<accession>A0ABR2BS92</accession>
<evidence type="ECO:0000313" key="4">
    <source>
        <dbReference type="EMBL" id="KAK8509784.1"/>
    </source>
</evidence>
<organism evidence="4 5">
    <name type="scientific">Hibiscus sabdariffa</name>
    <name type="common">roselle</name>
    <dbReference type="NCBI Taxonomy" id="183260"/>
    <lineage>
        <taxon>Eukaryota</taxon>
        <taxon>Viridiplantae</taxon>
        <taxon>Streptophyta</taxon>
        <taxon>Embryophyta</taxon>
        <taxon>Tracheophyta</taxon>
        <taxon>Spermatophyta</taxon>
        <taxon>Magnoliopsida</taxon>
        <taxon>eudicotyledons</taxon>
        <taxon>Gunneridae</taxon>
        <taxon>Pentapetalae</taxon>
        <taxon>rosids</taxon>
        <taxon>malvids</taxon>
        <taxon>Malvales</taxon>
        <taxon>Malvaceae</taxon>
        <taxon>Malvoideae</taxon>
        <taxon>Hibiscus</taxon>
    </lineage>
</organism>
<dbReference type="Pfam" id="PF04043">
    <property type="entry name" value="PMEI"/>
    <property type="match status" value="1"/>
</dbReference>
<comment type="caution">
    <text evidence="4">The sequence shown here is derived from an EMBL/GenBank/DDBJ whole genome shotgun (WGS) entry which is preliminary data.</text>
</comment>
<protein>
    <recommendedName>
        <fullName evidence="3">Pectinesterase inhibitor domain-containing protein</fullName>
    </recommendedName>
</protein>
<dbReference type="SUPFAM" id="SSF101148">
    <property type="entry name" value="Plant invertase/pectin methylesterase inhibitor"/>
    <property type="match status" value="1"/>
</dbReference>
<evidence type="ECO:0000256" key="2">
    <source>
        <dbReference type="SAM" id="SignalP"/>
    </source>
</evidence>
<sequence length="264" mass="28358">MEIKPFILLVSIFYLLHSSSSIRSSSSNNSPDAPDAASSTPKSPDGSSSTPAAPDAGSSTPDAPDETSTNPASPDADDSSPESPYSSVDKTPIAPAEGPSATFSFPSKPDKSSPELEKICQTTKLPIECVKYVSLFLNNSVKIEPITVAMTGIRAATEMTKQAIETATKFMDEPGASASLKEAMSTCLDNYQSIPDDNDLALQALEKRNTKEASYKLSYSLTSMDTCFDGISQMRITSPMRDMESELERLLRINLQLVSDMEKS</sequence>
<feature type="signal peptide" evidence="2">
    <location>
        <begin position="1"/>
        <end position="21"/>
    </location>
</feature>
<evidence type="ECO:0000313" key="5">
    <source>
        <dbReference type="Proteomes" id="UP001472677"/>
    </source>
</evidence>
<feature type="compositionally biased region" description="Low complexity" evidence="1">
    <location>
        <begin position="21"/>
        <end position="51"/>
    </location>
</feature>
<dbReference type="EMBL" id="JBBPBM010000090">
    <property type="protein sequence ID" value="KAK8509784.1"/>
    <property type="molecule type" value="Genomic_DNA"/>
</dbReference>
<gene>
    <name evidence="4" type="ORF">V6N12_001859</name>
</gene>